<dbReference type="Proteomes" id="UP000675163">
    <property type="component" value="Unassembled WGS sequence"/>
</dbReference>
<keyword evidence="2" id="KW-1185">Reference proteome</keyword>
<comment type="caution">
    <text evidence="1">The sequence shown here is derived from an EMBL/GenBank/DDBJ whole genome shotgun (WGS) entry which is preliminary data.</text>
</comment>
<reference evidence="1" key="1">
    <citation type="submission" date="2021-02" db="EMBL/GenBank/DDBJ databases">
        <title>Sequencing the genomes of 1000 actinobacteria strains.</title>
        <authorList>
            <person name="Klenk H.-P."/>
        </authorList>
    </citation>
    <scope>NUCLEOTIDE SEQUENCE</scope>
    <source>
        <strain evidence="1">DSM 22850</strain>
    </source>
</reference>
<accession>A0A940SZN5</accession>
<evidence type="ECO:0000313" key="2">
    <source>
        <dbReference type="Proteomes" id="UP000675163"/>
    </source>
</evidence>
<proteinExistence type="predicted"/>
<dbReference type="AlphaFoldDB" id="A0A940SZN5"/>
<evidence type="ECO:0000313" key="1">
    <source>
        <dbReference type="EMBL" id="MBP1325080.1"/>
    </source>
</evidence>
<organism evidence="1 2">
    <name type="scientific">Leucobacter exalbidus</name>
    <dbReference type="NCBI Taxonomy" id="662960"/>
    <lineage>
        <taxon>Bacteria</taxon>
        <taxon>Bacillati</taxon>
        <taxon>Actinomycetota</taxon>
        <taxon>Actinomycetes</taxon>
        <taxon>Micrococcales</taxon>
        <taxon>Microbacteriaceae</taxon>
        <taxon>Leucobacter</taxon>
    </lineage>
</organism>
<dbReference type="EMBL" id="JAFIDA010000001">
    <property type="protein sequence ID" value="MBP1325080.1"/>
    <property type="molecule type" value="Genomic_DNA"/>
</dbReference>
<name>A0A940SZN5_9MICO</name>
<sequence>MTTAVATTPAVDLDALDMNELLSPRKVADELGYISHATVLVRIHEGLLPALRVGTHFKVRRSDMHLLARPVKASAVQFDALVKDIVDTLPKLNAEQKGELGRLLAPAA</sequence>
<protein>
    <submittedName>
        <fullName evidence="1">Excisionase family DNA binding protein</fullName>
    </submittedName>
</protein>
<dbReference type="RefSeq" id="WP_209704161.1">
    <property type="nucleotide sequence ID" value="NZ_JAFIDA010000001.1"/>
</dbReference>
<gene>
    <name evidence="1" type="ORF">JOF28_000312</name>
</gene>